<dbReference type="EMBL" id="MEZY01000002">
    <property type="protein sequence ID" value="OGD65931.1"/>
    <property type="molecule type" value="Genomic_DNA"/>
</dbReference>
<protein>
    <recommendedName>
        <fullName evidence="2">Glycosyl transferase family 1 domain-containing protein</fullName>
    </recommendedName>
</protein>
<evidence type="ECO:0000256" key="1">
    <source>
        <dbReference type="ARBA" id="ARBA00022679"/>
    </source>
</evidence>
<dbReference type="PANTHER" id="PTHR46401">
    <property type="entry name" value="GLYCOSYLTRANSFERASE WBBK-RELATED"/>
    <property type="match status" value="1"/>
</dbReference>
<dbReference type="InterPro" id="IPR001296">
    <property type="entry name" value="Glyco_trans_1"/>
</dbReference>
<accession>A0A1F5EEY2</accession>
<dbReference type="STRING" id="1797472.A2215_03985"/>
<name>A0A1F5EEY2_9BACT</name>
<dbReference type="PANTHER" id="PTHR46401:SF2">
    <property type="entry name" value="GLYCOSYLTRANSFERASE WBBK-RELATED"/>
    <property type="match status" value="1"/>
</dbReference>
<evidence type="ECO:0000313" key="4">
    <source>
        <dbReference type="Proteomes" id="UP000178583"/>
    </source>
</evidence>
<dbReference type="Pfam" id="PF00534">
    <property type="entry name" value="Glycos_transf_1"/>
    <property type="match status" value="1"/>
</dbReference>
<organism evidence="3 4">
    <name type="scientific">Candidatus Berkelbacteria bacterium RIFOXYA2_FULL_43_10</name>
    <dbReference type="NCBI Taxonomy" id="1797472"/>
    <lineage>
        <taxon>Bacteria</taxon>
        <taxon>Candidatus Berkelbacteria</taxon>
    </lineage>
</organism>
<dbReference type="Proteomes" id="UP000178583">
    <property type="component" value="Unassembled WGS sequence"/>
</dbReference>
<dbReference type="AlphaFoldDB" id="A0A1F5EEY2"/>
<dbReference type="Gene3D" id="3.40.50.2000">
    <property type="entry name" value="Glycogen Phosphorylase B"/>
    <property type="match status" value="2"/>
</dbReference>
<feature type="domain" description="Glycosyl transferase family 1" evidence="2">
    <location>
        <begin position="185"/>
        <end position="341"/>
    </location>
</feature>
<evidence type="ECO:0000259" key="2">
    <source>
        <dbReference type="Pfam" id="PF00534"/>
    </source>
</evidence>
<sequence>MSLHIAINGTALTKKQRTGVENFTVNLVISLSKFDKSNRYTIILPGKPVVDIENDNITFCEIKSKYFWHRIALPRALGKVKPDIYLEPSYMLPARGNYKSIIVIHDLASKYFPKAYTSHERLMLNSTFKTAERASGIVFLSANTKKDFCKFYTIDSPCKIIYQSYDEKLYRRPENIVNPLGDIGRYILNVGRLETRKNIFNLIKAYEILVSKYNISQKLILVGKPGVGYEEIDKLINKLDPKTRDNVIIAGFLEDSKMPHLYAGADLFVYPTLYEGFGIPILESFSCGTAVACSKTSSLPEVAGVAAIYFDPRKPEDIAEAINKLLSHSSLRGDLIKKSKTQIDKFSWEKCAEEFIEFFNSVSKENE</sequence>
<dbReference type="GO" id="GO:0009103">
    <property type="term" value="P:lipopolysaccharide biosynthetic process"/>
    <property type="evidence" value="ECO:0007669"/>
    <property type="project" value="TreeGrafter"/>
</dbReference>
<keyword evidence="1" id="KW-0808">Transferase</keyword>
<comment type="caution">
    <text evidence="3">The sequence shown here is derived from an EMBL/GenBank/DDBJ whole genome shotgun (WGS) entry which is preliminary data.</text>
</comment>
<dbReference type="CDD" id="cd03809">
    <property type="entry name" value="GT4_MtfB-like"/>
    <property type="match status" value="1"/>
</dbReference>
<reference evidence="3 4" key="1">
    <citation type="journal article" date="2016" name="Nat. Commun.">
        <title>Thousands of microbial genomes shed light on interconnected biogeochemical processes in an aquifer system.</title>
        <authorList>
            <person name="Anantharaman K."/>
            <person name="Brown C.T."/>
            <person name="Hug L.A."/>
            <person name="Sharon I."/>
            <person name="Castelle C.J."/>
            <person name="Probst A.J."/>
            <person name="Thomas B.C."/>
            <person name="Singh A."/>
            <person name="Wilkins M.J."/>
            <person name="Karaoz U."/>
            <person name="Brodie E.L."/>
            <person name="Williams K.H."/>
            <person name="Hubbard S.S."/>
            <person name="Banfield J.F."/>
        </authorList>
    </citation>
    <scope>NUCLEOTIDE SEQUENCE [LARGE SCALE GENOMIC DNA]</scope>
</reference>
<gene>
    <name evidence="3" type="ORF">A2215_03985</name>
</gene>
<dbReference type="SUPFAM" id="SSF53756">
    <property type="entry name" value="UDP-Glycosyltransferase/glycogen phosphorylase"/>
    <property type="match status" value="1"/>
</dbReference>
<evidence type="ECO:0000313" key="3">
    <source>
        <dbReference type="EMBL" id="OGD65931.1"/>
    </source>
</evidence>
<dbReference type="GO" id="GO:0016757">
    <property type="term" value="F:glycosyltransferase activity"/>
    <property type="evidence" value="ECO:0007669"/>
    <property type="project" value="InterPro"/>
</dbReference>
<proteinExistence type="predicted"/>